<evidence type="ECO:0000313" key="7">
    <source>
        <dbReference type="Proteomes" id="UP001457282"/>
    </source>
</evidence>
<reference evidence="6 7" key="1">
    <citation type="journal article" date="2023" name="G3 (Bethesda)">
        <title>A chromosome-length genome assembly and annotation of blackberry (Rubus argutus, cv. 'Hillquist').</title>
        <authorList>
            <person name="Bruna T."/>
            <person name="Aryal R."/>
            <person name="Dudchenko O."/>
            <person name="Sargent D.J."/>
            <person name="Mead D."/>
            <person name="Buti M."/>
            <person name="Cavallini A."/>
            <person name="Hytonen T."/>
            <person name="Andres J."/>
            <person name="Pham M."/>
            <person name="Weisz D."/>
            <person name="Mascagni F."/>
            <person name="Usai G."/>
            <person name="Natali L."/>
            <person name="Bassil N."/>
            <person name="Fernandez G.E."/>
            <person name="Lomsadze A."/>
            <person name="Armour M."/>
            <person name="Olukolu B."/>
            <person name="Poorten T."/>
            <person name="Britton C."/>
            <person name="Davik J."/>
            <person name="Ashrafi H."/>
            <person name="Aiden E.L."/>
            <person name="Borodovsky M."/>
            <person name="Worthington M."/>
        </authorList>
    </citation>
    <scope>NUCLEOTIDE SEQUENCE [LARGE SCALE GENOMIC DNA]</scope>
    <source>
        <strain evidence="6">PI 553951</strain>
    </source>
</reference>
<evidence type="ECO:0000256" key="1">
    <source>
        <dbReference type="ARBA" id="ARBA00009995"/>
    </source>
</evidence>
<evidence type="ECO:0000256" key="3">
    <source>
        <dbReference type="ARBA" id="ARBA00022679"/>
    </source>
</evidence>
<keyword evidence="3 4" id="KW-0808">Transferase</keyword>
<gene>
    <name evidence="6" type="ORF">M0R45_015720</name>
</gene>
<dbReference type="InterPro" id="IPR002213">
    <property type="entry name" value="UDP_glucos_trans"/>
</dbReference>
<keyword evidence="7" id="KW-1185">Reference proteome</keyword>
<dbReference type="PANTHER" id="PTHR48048">
    <property type="entry name" value="GLYCOSYLTRANSFERASE"/>
    <property type="match status" value="1"/>
</dbReference>
<evidence type="ECO:0000256" key="2">
    <source>
        <dbReference type="ARBA" id="ARBA00022676"/>
    </source>
</evidence>
<dbReference type="Proteomes" id="UP001457282">
    <property type="component" value="Unassembled WGS sequence"/>
</dbReference>
<comment type="caution">
    <text evidence="6">The sequence shown here is derived from an EMBL/GenBank/DDBJ whole genome shotgun (WGS) entry which is preliminary data.</text>
</comment>
<dbReference type="SUPFAM" id="SSF53756">
    <property type="entry name" value="UDP-Glycosyltransferase/glycogen phosphorylase"/>
    <property type="match status" value="1"/>
</dbReference>
<dbReference type="Pfam" id="PF00201">
    <property type="entry name" value="UDPGT"/>
    <property type="match status" value="1"/>
</dbReference>
<accession>A0AAW1XRP7</accession>
<dbReference type="FunFam" id="3.40.50.2000:FF:000056">
    <property type="entry name" value="Glycosyltransferase"/>
    <property type="match status" value="1"/>
</dbReference>
<evidence type="ECO:0000313" key="6">
    <source>
        <dbReference type="EMBL" id="KAK9939011.1"/>
    </source>
</evidence>
<evidence type="ECO:0000256" key="5">
    <source>
        <dbReference type="RuleBase" id="RU362057"/>
    </source>
</evidence>
<dbReference type="EC" id="2.4.1.-" evidence="5"/>
<dbReference type="GO" id="GO:0035251">
    <property type="term" value="F:UDP-glucosyltransferase activity"/>
    <property type="evidence" value="ECO:0007669"/>
    <property type="project" value="InterPro"/>
</dbReference>
<sequence length="472" mass="52049">MKERIVLYPASPRSHHMDSIVELGKLISQRQPNLSVTVLVDTTTPLATSSYINHLLSSGSDSDSDQTPISFFTLPPLNLPQPDAQTRPESLIQLVRQSVPNVLQALKTISLTSKVLAFITSAVHHPYDPQIPTYYYFSSCASVLALFLYLPTIHEQTPKSFKDLNDDALHFPGLPVLRALQMPLPLLDRGDPANDYFLYFASCLPKAEGLITNTFQALEPRAIKAINEGDCVSNHRTPPIYHIGPLIVPPENRFSGELKGGSTSPTNCSMLWLNEQPSQSVVFLCFGRKGTFSEEQMKEMAIGLERSNQRFLWVVRSALDLGIVLPEGFLERTRDRGLVVNSWAPQVAILSHESVGGFVTHCGWNSVVEAVSYGVPMVAWPLYAEQEVNGVVLVEEMKLALPIFEVPSKSKQGLVSADEVENKVSRLMDMESAEGKSLRERCQAVKAMGSAAWSNGGSSLSSFSELVSSWMQ</sequence>
<name>A0AAW1XRP7_RUBAR</name>
<comment type="similarity">
    <text evidence="1 4">Belongs to the UDP-glycosyltransferase family.</text>
</comment>
<dbReference type="EMBL" id="JBEDUW010000003">
    <property type="protein sequence ID" value="KAK9939011.1"/>
    <property type="molecule type" value="Genomic_DNA"/>
</dbReference>
<dbReference type="CDD" id="cd03784">
    <property type="entry name" value="GT1_Gtf-like"/>
    <property type="match status" value="1"/>
</dbReference>
<dbReference type="PANTHER" id="PTHR48048:SF56">
    <property type="entry name" value="GLYCOSYLTRANSFERASE"/>
    <property type="match status" value="1"/>
</dbReference>
<dbReference type="PROSITE" id="PS00375">
    <property type="entry name" value="UDPGT"/>
    <property type="match status" value="1"/>
</dbReference>
<dbReference type="InterPro" id="IPR035595">
    <property type="entry name" value="UDP_glycos_trans_CS"/>
</dbReference>
<dbReference type="AlphaFoldDB" id="A0AAW1XRP7"/>
<protein>
    <recommendedName>
        <fullName evidence="5">Glycosyltransferase</fullName>
        <ecNumber evidence="5">2.4.1.-</ecNumber>
    </recommendedName>
</protein>
<proteinExistence type="inferred from homology"/>
<keyword evidence="2 4" id="KW-0328">Glycosyltransferase</keyword>
<dbReference type="Gene3D" id="3.40.50.2000">
    <property type="entry name" value="Glycogen Phosphorylase B"/>
    <property type="match status" value="2"/>
</dbReference>
<organism evidence="6 7">
    <name type="scientific">Rubus argutus</name>
    <name type="common">Southern blackberry</name>
    <dbReference type="NCBI Taxonomy" id="59490"/>
    <lineage>
        <taxon>Eukaryota</taxon>
        <taxon>Viridiplantae</taxon>
        <taxon>Streptophyta</taxon>
        <taxon>Embryophyta</taxon>
        <taxon>Tracheophyta</taxon>
        <taxon>Spermatophyta</taxon>
        <taxon>Magnoliopsida</taxon>
        <taxon>eudicotyledons</taxon>
        <taxon>Gunneridae</taxon>
        <taxon>Pentapetalae</taxon>
        <taxon>rosids</taxon>
        <taxon>fabids</taxon>
        <taxon>Rosales</taxon>
        <taxon>Rosaceae</taxon>
        <taxon>Rosoideae</taxon>
        <taxon>Rosoideae incertae sedis</taxon>
        <taxon>Rubus</taxon>
    </lineage>
</organism>
<dbReference type="InterPro" id="IPR050481">
    <property type="entry name" value="UDP-glycosyltransf_plant"/>
</dbReference>
<evidence type="ECO:0000256" key="4">
    <source>
        <dbReference type="RuleBase" id="RU003718"/>
    </source>
</evidence>